<feature type="compositionally biased region" description="Basic and acidic residues" evidence="1">
    <location>
        <begin position="71"/>
        <end position="82"/>
    </location>
</feature>
<feature type="region of interest" description="Disordered" evidence="1">
    <location>
        <begin position="65"/>
        <end position="159"/>
    </location>
</feature>
<dbReference type="EMBL" id="JAFNEN010000103">
    <property type="protein sequence ID" value="KAG8194377.1"/>
    <property type="molecule type" value="Genomic_DNA"/>
</dbReference>
<comment type="caution">
    <text evidence="2">The sequence shown here is derived from an EMBL/GenBank/DDBJ whole genome shotgun (WGS) entry which is preliminary data.</text>
</comment>
<evidence type="ECO:0000256" key="1">
    <source>
        <dbReference type="SAM" id="MobiDB-lite"/>
    </source>
</evidence>
<feature type="compositionally biased region" description="Basic residues" evidence="1">
    <location>
        <begin position="102"/>
        <end position="122"/>
    </location>
</feature>
<evidence type="ECO:0000313" key="2">
    <source>
        <dbReference type="EMBL" id="KAG8194377.1"/>
    </source>
</evidence>
<proteinExistence type="predicted"/>
<reference evidence="2 3" key="1">
    <citation type="journal article" date="2022" name="Nat. Ecol. Evol.">
        <title>A masculinizing supergene underlies an exaggerated male reproductive morph in a spider.</title>
        <authorList>
            <person name="Hendrickx F."/>
            <person name="De Corte Z."/>
            <person name="Sonet G."/>
            <person name="Van Belleghem S.M."/>
            <person name="Kostlbacher S."/>
            <person name="Vangestel C."/>
        </authorList>
    </citation>
    <scope>NUCLEOTIDE SEQUENCE [LARGE SCALE GENOMIC DNA]</scope>
    <source>
        <strain evidence="2">W744_W776</strain>
    </source>
</reference>
<dbReference type="Proteomes" id="UP000827092">
    <property type="component" value="Unassembled WGS sequence"/>
</dbReference>
<keyword evidence="3" id="KW-1185">Reference proteome</keyword>
<accession>A0AAV6VCX7</accession>
<feature type="compositionally biased region" description="Basic and acidic residues" evidence="1">
    <location>
        <begin position="1"/>
        <end position="14"/>
    </location>
</feature>
<dbReference type="AlphaFoldDB" id="A0AAV6VCX7"/>
<name>A0AAV6VCX7_9ARAC</name>
<feature type="region of interest" description="Disordered" evidence="1">
    <location>
        <begin position="1"/>
        <end position="35"/>
    </location>
</feature>
<protein>
    <submittedName>
        <fullName evidence="2">Uncharacterized protein</fullName>
    </submittedName>
</protein>
<sequence length="159" mass="18392">MNRPTPDKNPDSHFSENSNRKKNRNTDHIVSNKTLEHPSQSKFLLLLKIKSNTKIGQFMFQNNKIVQRRTKSSENSDRENGGTDRLISASSARHSPLDDRNRKVRNRFPRRRSVLARDRKPRLCPSNGRRSRRNATQKLYGPELLKTPGKKPNFFGALS</sequence>
<evidence type="ECO:0000313" key="3">
    <source>
        <dbReference type="Proteomes" id="UP000827092"/>
    </source>
</evidence>
<organism evidence="2 3">
    <name type="scientific">Oedothorax gibbosus</name>
    <dbReference type="NCBI Taxonomy" id="931172"/>
    <lineage>
        <taxon>Eukaryota</taxon>
        <taxon>Metazoa</taxon>
        <taxon>Ecdysozoa</taxon>
        <taxon>Arthropoda</taxon>
        <taxon>Chelicerata</taxon>
        <taxon>Arachnida</taxon>
        <taxon>Araneae</taxon>
        <taxon>Araneomorphae</taxon>
        <taxon>Entelegynae</taxon>
        <taxon>Araneoidea</taxon>
        <taxon>Linyphiidae</taxon>
        <taxon>Erigoninae</taxon>
        <taxon>Oedothorax</taxon>
    </lineage>
</organism>
<gene>
    <name evidence="2" type="ORF">JTE90_010991</name>
</gene>